<comment type="caution">
    <text evidence="3">The sequence shown here is derived from an EMBL/GenBank/DDBJ whole genome shotgun (WGS) entry which is preliminary data.</text>
</comment>
<sequence length="314" mass="33701">MEIKALVTGGAGFIGGHIAQALVARGAKVVVLDDLSTGDPVNLAWAGGSNSVEFVKGCVSDSALVKKLVQGCDWVFHEGAIASVPQSVAQPVESSQVNLDASLGLLVAARDAKVKRFMFASSAAIYGDTEAPLKHESDPVLPLTPYGLQKYASERYGQMFHQLYGLETVALRYFNVFGPRQSFNSPYSGVIARFCTLMLRGEPPTIFGDGLQSRDFAYIDNVVAANLLAAERPAENVAGRVFNIAGGTSVTLLDLIAELNKLTGQSIVPKHEPGRCGDIRHSAADLTASRTDLAYEPQVTWQEGLKHTLDFYRV</sequence>
<dbReference type="EMBL" id="BKAG01000002">
    <property type="protein sequence ID" value="GEP41197.1"/>
    <property type="molecule type" value="Genomic_DNA"/>
</dbReference>
<name>A0A512M366_9BACT</name>
<dbReference type="Gene3D" id="3.90.25.10">
    <property type="entry name" value="UDP-galactose 4-epimerase, domain 1"/>
    <property type="match status" value="1"/>
</dbReference>
<evidence type="ECO:0000313" key="3">
    <source>
        <dbReference type="EMBL" id="GEP41197.1"/>
    </source>
</evidence>
<dbReference type="InterPro" id="IPR001509">
    <property type="entry name" value="Epimerase_deHydtase"/>
</dbReference>
<dbReference type="Gene3D" id="3.40.50.720">
    <property type="entry name" value="NAD(P)-binding Rossmann-like Domain"/>
    <property type="match status" value="1"/>
</dbReference>
<evidence type="ECO:0000256" key="1">
    <source>
        <dbReference type="ARBA" id="ARBA00007637"/>
    </source>
</evidence>
<comment type="similarity">
    <text evidence="1">Belongs to the NAD(P)-dependent epimerase/dehydratase family.</text>
</comment>
<dbReference type="PANTHER" id="PTHR43000">
    <property type="entry name" value="DTDP-D-GLUCOSE 4,6-DEHYDRATASE-RELATED"/>
    <property type="match status" value="1"/>
</dbReference>
<dbReference type="PRINTS" id="PR01713">
    <property type="entry name" value="NUCEPIMERASE"/>
</dbReference>
<dbReference type="Proteomes" id="UP000321577">
    <property type="component" value="Unassembled WGS sequence"/>
</dbReference>
<dbReference type="Pfam" id="PF01370">
    <property type="entry name" value="Epimerase"/>
    <property type="match status" value="1"/>
</dbReference>
<protein>
    <submittedName>
        <fullName evidence="3">GDP-mannose 4,6-dehydratase</fullName>
    </submittedName>
</protein>
<feature type="domain" description="NAD-dependent epimerase/dehydratase" evidence="2">
    <location>
        <begin position="5"/>
        <end position="245"/>
    </location>
</feature>
<evidence type="ECO:0000313" key="4">
    <source>
        <dbReference type="Proteomes" id="UP000321577"/>
    </source>
</evidence>
<dbReference type="InterPro" id="IPR036291">
    <property type="entry name" value="NAD(P)-bd_dom_sf"/>
</dbReference>
<dbReference type="SUPFAM" id="SSF51735">
    <property type="entry name" value="NAD(P)-binding Rossmann-fold domains"/>
    <property type="match status" value="1"/>
</dbReference>
<evidence type="ECO:0000259" key="2">
    <source>
        <dbReference type="Pfam" id="PF01370"/>
    </source>
</evidence>
<keyword evidence="4" id="KW-1185">Reference proteome</keyword>
<organism evidence="3 4">
    <name type="scientific">Brevifollis gellanilyticus</name>
    <dbReference type="NCBI Taxonomy" id="748831"/>
    <lineage>
        <taxon>Bacteria</taxon>
        <taxon>Pseudomonadati</taxon>
        <taxon>Verrucomicrobiota</taxon>
        <taxon>Verrucomicrobiia</taxon>
        <taxon>Verrucomicrobiales</taxon>
        <taxon>Verrucomicrobiaceae</taxon>
    </lineage>
</organism>
<reference evidence="3 4" key="1">
    <citation type="submission" date="2019-07" db="EMBL/GenBank/DDBJ databases">
        <title>Whole genome shotgun sequence of Brevifollis gellanilyticus NBRC 108608.</title>
        <authorList>
            <person name="Hosoyama A."/>
            <person name="Uohara A."/>
            <person name="Ohji S."/>
            <person name="Ichikawa N."/>
        </authorList>
    </citation>
    <scope>NUCLEOTIDE SEQUENCE [LARGE SCALE GENOMIC DNA]</scope>
    <source>
        <strain evidence="3 4">NBRC 108608</strain>
    </source>
</reference>
<gene>
    <name evidence="3" type="ORF">BGE01nite_04880</name>
</gene>
<proteinExistence type="inferred from homology"/>
<accession>A0A512M366</accession>
<dbReference type="AlphaFoldDB" id="A0A512M366"/>